<dbReference type="SUPFAM" id="SSF51905">
    <property type="entry name" value="FAD/NAD(P)-binding domain"/>
    <property type="match status" value="1"/>
</dbReference>
<keyword evidence="7" id="KW-1185">Reference proteome</keyword>
<evidence type="ECO:0000313" key="7">
    <source>
        <dbReference type="Proteomes" id="UP000683246"/>
    </source>
</evidence>
<dbReference type="PANTHER" id="PTHR43498">
    <property type="entry name" value="FERREDOXIN:COB-COM HETERODISULFIDE REDUCTASE SUBUNIT A"/>
    <property type="match status" value="1"/>
</dbReference>
<name>A0A8J8SIU5_9FIRM</name>
<dbReference type="GO" id="GO:0046872">
    <property type="term" value="F:metal ion binding"/>
    <property type="evidence" value="ECO:0007669"/>
    <property type="project" value="UniProtKB-KW"/>
</dbReference>
<sequence length="746" mass="84511">MRIKLKTITSDLTIAGAGMPGICAAIQAARSGLKVALINNRGFLGGNASPEIRIDICGADGACEFNFYARETGIIEEIRLENLYRNPQGNPYLWHTVLLDFVLKEENISLFLNTNIDEVHTTSDHLITSIEGSQSGSEKRFKFESPLFMDNTGDGTVGYLAGAEFRMGREGKDEFNERIAPDEPDDKTLLSTLSFYSVDTTRPAPFTRPNFAQDVPIEDALNYRQIPDRNPHSTRFEHYRMQWFYETGHEHHPVNGAEAIMHQHRQLVWGIWDHIKNSGQYDASRHDITYMSPIPGKRESRRFVGDYILNENDIVQQHAFDDTIGYGGWSIDLHAMEGFFSTDIMTNHYVLEGVYAIPYRSCFSVNVPNLLLAGRCMSTTHVAFGSTRVMATLGVLGQSLGIAASLMHTYHMTPRALSEERLHELKQELLHNDLCFFDNKNQDTSDLAKQATIQVSSTQATENMAMTHSKSLDEPIGLILPVASHLECLNLYVKAHEDTALVYEIWTPNKKENYSPKACIKQSSMHLTADDTFRWISLPADCATSAGKVMIKLIPNPKLSLGFNHEKMNGIITLIQKPLPEHTTFTSIETHHIRRSLWVKSQDTLCFQYDDPTNIYGPKSLINGYSRNYRLPNLWLSRPSKEAWINMTFDEPKVIRQMTLTFDSDLNFFYDNLEIHYDFNAIPELVKDYQVIASYEGSDQVIATVEGNYQRVNHLTFDGVTADTINIKMTATNGSTRFGVYEVNVY</sequence>
<dbReference type="InterPro" id="IPR039650">
    <property type="entry name" value="HdrA-like"/>
</dbReference>
<dbReference type="RefSeq" id="WP_212696000.1">
    <property type="nucleotide sequence ID" value="NZ_CP058649.1"/>
</dbReference>
<protein>
    <submittedName>
        <fullName evidence="6">FAD-dependent oxidoreductase</fullName>
    </submittedName>
</protein>
<dbReference type="GO" id="GO:0051539">
    <property type="term" value="F:4 iron, 4 sulfur cluster binding"/>
    <property type="evidence" value="ECO:0007669"/>
    <property type="project" value="UniProtKB-KW"/>
</dbReference>
<keyword evidence="5" id="KW-0411">Iron-sulfur</keyword>
<dbReference type="Pfam" id="PF12831">
    <property type="entry name" value="FAD_oxidored"/>
    <property type="match status" value="1"/>
</dbReference>
<proteinExistence type="predicted"/>
<dbReference type="Proteomes" id="UP000683246">
    <property type="component" value="Chromosome"/>
</dbReference>
<accession>A0A8J8SIU5</accession>
<dbReference type="PANTHER" id="PTHR43498:SF1">
    <property type="entry name" value="COB--COM HETERODISULFIDE REDUCTASE IRON-SULFUR SUBUNIT A"/>
    <property type="match status" value="1"/>
</dbReference>
<dbReference type="Gene3D" id="3.50.50.60">
    <property type="entry name" value="FAD/NAD(P)-binding domain"/>
    <property type="match status" value="1"/>
</dbReference>
<dbReference type="SUPFAM" id="SSF49785">
    <property type="entry name" value="Galactose-binding domain-like"/>
    <property type="match status" value="1"/>
</dbReference>
<dbReference type="InterPro" id="IPR036188">
    <property type="entry name" value="FAD/NAD-bd_sf"/>
</dbReference>
<organism evidence="6 7">
    <name type="scientific">Vallitalea pronyensis</name>
    <dbReference type="NCBI Taxonomy" id="1348613"/>
    <lineage>
        <taxon>Bacteria</taxon>
        <taxon>Bacillati</taxon>
        <taxon>Bacillota</taxon>
        <taxon>Clostridia</taxon>
        <taxon>Lachnospirales</taxon>
        <taxon>Vallitaleaceae</taxon>
        <taxon>Vallitalea</taxon>
    </lineage>
</organism>
<evidence type="ECO:0000313" key="6">
    <source>
        <dbReference type="EMBL" id="QUI25300.1"/>
    </source>
</evidence>
<evidence type="ECO:0000256" key="5">
    <source>
        <dbReference type="ARBA" id="ARBA00023014"/>
    </source>
</evidence>
<dbReference type="EMBL" id="CP058649">
    <property type="protein sequence ID" value="QUI25300.1"/>
    <property type="molecule type" value="Genomic_DNA"/>
</dbReference>
<evidence type="ECO:0000256" key="1">
    <source>
        <dbReference type="ARBA" id="ARBA00022485"/>
    </source>
</evidence>
<keyword evidence="1" id="KW-0004">4Fe-4S</keyword>
<evidence type="ECO:0000256" key="4">
    <source>
        <dbReference type="ARBA" id="ARBA00023004"/>
    </source>
</evidence>
<dbReference type="InterPro" id="IPR008979">
    <property type="entry name" value="Galactose-bd-like_sf"/>
</dbReference>
<dbReference type="GO" id="GO:0016491">
    <property type="term" value="F:oxidoreductase activity"/>
    <property type="evidence" value="ECO:0007669"/>
    <property type="project" value="UniProtKB-KW"/>
</dbReference>
<reference evidence="6" key="1">
    <citation type="submission" date="2020-07" db="EMBL/GenBank/DDBJ databases">
        <title>Vallitalea pronyensis genome.</title>
        <authorList>
            <person name="Postec A."/>
        </authorList>
    </citation>
    <scope>NUCLEOTIDE SEQUENCE</scope>
    <source>
        <strain evidence="6">FatNI3</strain>
    </source>
</reference>
<dbReference type="AlphaFoldDB" id="A0A8J8SIU5"/>
<gene>
    <name evidence="6" type="ORF">HZI73_24690</name>
</gene>
<dbReference type="Gene3D" id="2.60.120.260">
    <property type="entry name" value="Galactose-binding domain-like"/>
    <property type="match status" value="1"/>
</dbReference>
<keyword evidence="3" id="KW-0560">Oxidoreductase</keyword>
<evidence type="ECO:0000256" key="3">
    <source>
        <dbReference type="ARBA" id="ARBA00023002"/>
    </source>
</evidence>
<keyword evidence="4" id="KW-0408">Iron</keyword>
<evidence type="ECO:0000256" key="2">
    <source>
        <dbReference type="ARBA" id="ARBA00022723"/>
    </source>
</evidence>
<dbReference type="KEGG" id="vpy:HZI73_24690"/>
<keyword evidence="2" id="KW-0479">Metal-binding</keyword>